<evidence type="ECO:0000256" key="3">
    <source>
        <dbReference type="ARBA" id="ARBA00022723"/>
    </source>
</evidence>
<evidence type="ECO:0000256" key="1">
    <source>
        <dbReference type="ARBA" id="ARBA00006049"/>
    </source>
</evidence>
<dbReference type="InterPro" id="IPR002048">
    <property type="entry name" value="EF_hand_dom"/>
</dbReference>
<dbReference type="InterPro" id="IPR028846">
    <property type="entry name" value="Recoverin"/>
</dbReference>
<keyword evidence="2" id="KW-0519">Myristate</keyword>
<evidence type="ECO:0000313" key="7">
    <source>
        <dbReference type="EMBL" id="ETO07902.1"/>
    </source>
</evidence>
<dbReference type="PANTHER" id="PTHR23055:SF178">
    <property type="entry name" value="NEUROCALCIN HOMOLOG"/>
    <property type="match status" value="1"/>
</dbReference>
<dbReference type="SUPFAM" id="SSF47473">
    <property type="entry name" value="EF-hand"/>
    <property type="match status" value="1"/>
</dbReference>
<gene>
    <name evidence="7" type="ORF">RFI_29486</name>
</gene>
<dbReference type="PROSITE" id="PS50222">
    <property type="entry name" value="EF_HAND_2"/>
    <property type="match status" value="1"/>
</dbReference>
<dbReference type="Proteomes" id="UP000023152">
    <property type="component" value="Unassembled WGS sequence"/>
</dbReference>
<dbReference type="OrthoDB" id="191686at2759"/>
<evidence type="ECO:0000256" key="5">
    <source>
        <dbReference type="ARBA" id="ARBA00023288"/>
    </source>
</evidence>
<name>X6M362_RETFI</name>
<comment type="caution">
    <text evidence="7">The sequence shown here is derived from an EMBL/GenBank/DDBJ whole genome shotgun (WGS) entry which is preliminary data.</text>
</comment>
<dbReference type="InterPro" id="IPR011992">
    <property type="entry name" value="EF-hand-dom_pair"/>
</dbReference>
<keyword evidence="4" id="KW-0677">Repeat</keyword>
<sequence length="156" mass="18372">MDECCDLCQQHELNRSEEVSKNCIDFNKSQEKNQVFLEFFNLTGILGERLFDVFDTKQDNVINFDKFVTGLAWVMRKNYLTKFSKKNIEHYNRGTMKEKIDMLFEMYALNGQSYITKEQLQAIFFSLVTPTSGIFYSDDPIRIIGVSKVNYKKKIK</sequence>
<proteinExistence type="inferred from homology"/>
<dbReference type="AlphaFoldDB" id="X6M362"/>
<dbReference type="PANTHER" id="PTHR23055">
    <property type="entry name" value="CALCIUM BINDING PROTEINS"/>
    <property type="match status" value="1"/>
</dbReference>
<keyword evidence="5" id="KW-0449">Lipoprotein</keyword>
<protein>
    <submittedName>
        <fullName evidence="7">Asparagine rich protein</fullName>
    </submittedName>
</protein>
<comment type="similarity">
    <text evidence="1">Belongs to the recoverin family.</text>
</comment>
<keyword evidence="8" id="KW-1185">Reference proteome</keyword>
<dbReference type="GO" id="GO:0005509">
    <property type="term" value="F:calcium ion binding"/>
    <property type="evidence" value="ECO:0007669"/>
    <property type="project" value="InterPro"/>
</dbReference>
<accession>X6M362</accession>
<dbReference type="EMBL" id="ASPP01025579">
    <property type="protein sequence ID" value="ETO07902.1"/>
    <property type="molecule type" value="Genomic_DNA"/>
</dbReference>
<evidence type="ECO:0000313" key="8">
    <source>
        <dbReference type="Proteomes" id="UP000023152"/>
    </source>
</evidence>
<evidence type="ECO:0000256" key="2">
    <source>
        <dbReference type="ARBA" id="ARBA00022707"/>
    </source>
</evidence>
<organism evidence="7 8">
    <name type="scientific">Reticulomyxa filosa</name>
    <dbReference type="NCBI Taxonomy" id="46433"/>
    <lineage>
        <taxon>Eukaryota</taxon>
        <taxon>Sar</taxon>
        <taxon>Rhizaria</taxon>
        <taxon>Retaria</taxon>
        <taxon>Foraminifera</taxon>
        <taxon>Monothalamids</taxon>
        <taxon>Reticulomyxidae</taxon>
        <taxon>Reticulomyxa</taxon>
    </lineage>
</organism>
<evidence type="ECO:0000259" key="6">
    <source>
        <dbReference type="PROSITE" id="PS50222"/>
    </source>
</evidence>
<dbReference type="Gene3D" id="1.10.238.10">
    <property type="entry name" value="EF-hand"/>
    <property type="match status" value="1"/>
</dbReference>
<keyword evidence="3" id="KW-0479">Metal-binding</keyword>
<feature type="domain" description="EF-hand" evidence="6">
    <location>
        <begin position="48"/>
        <end position="77"/>
    </location>
</feature>
<evidence type="ECO:0000256" key="4">
    <source>
        <dbReference type="ARBA" id="ARBA00022737"/>
    </source>
</evidence>
<reference evidence="7 8" key="1">
    <citation type="journal article" date="2013" name="Curr. Biol.">
        <title>The Genome of the Foraminiferan Reticulomyxa filosa.</title>
        <authorList>
            <person name="Glockner G."/>
            <person name="Hulsmann N."/>
            <person name="Schleicher M."/>
            <person name="Noegel A.A."/>
            <person name="Eichinger L."/>
            <person name="Gallinger C."/>
            <person name="Pawlowski J."/>
            <person name="Sierra R."/>
            <person name="Euteneuer U."/>
            <person name="Pillet L."/>
            <person name="Moustafa A."/>
            <person name="Platzer M."/>
            <person name="Groth M."/>
            <person name="Szafranski K."/>
            <person name="Schliwa M."/>
        </authorList>
    </citation>
    <scope>NUCLEOTIDE SEQUENCE [LARGE SCALE GENOMIC DNA]</scope>
</reference>